<comment type="caution">
    <text evidence="2">The sequence shown here is derived from an EMBL/GenBank/DDBJ whole genome shotgun (WGS) entry which is preliminary data.</text>
</comment>
<feature type="region of interest" description="Disordered" evidence="1">
    <location>
        <begin position="1"/>
        <end position="22"/>
    </location>
</feature>
<gene>
    <name evidence="2" type="ORF">CCHLO57077_00015068</name>
</gene>
<dbReference type="EMBL" id="CABFNP030001323">
    <property type="protein sequence ID" value="CAI6099602.1"/>
    <property type="molecule type" value="Genomic_DNA"/>
</dbReference>
<organism evidence="2 3">
    <name type="scientific">Clonostachys chloroleuca</name>
    <dbReference type="NCBI Taxonomy" id="1926264"/>
    <lineage>
        <taxon>Eukaryota</taxon>
        <taxon>Fungi</taxon>
        <taxon>Dikarya</taxon>
        <taxon>Ascomycota</taxon>
        <taxon>Pezizomycotina</taxon>
        <taxon>Sordariomycetes</taxon>
        <taxon>Hypocreomycetidae</taxon>
        <taxon>Hypocreales</taxon>
        <taxon>Bionectriaceae</taxon>
        <taxon>Clonostachys</taxon>
    </lineage>
</organism>
<dbReference type="Proteomes" id="UP001160390">
    <property type="component" value="Unassembled WGS sequence"/>
</dbReference>
<evidence type="ECO:0000313" key="2">
    <source>
        <dbReference type="EMBL" id="CAI6099602.1"/>
    </source>
</evidence>
<proteinExistence type="predicted"/>
<accession>A0AA35QCN3</accession>
<reference evidence="2" key="1">
    <citation type="submission" date="2023-01" db="EMBL/GenBank/DDBJ databases">
        <authorList>
            <person name="Piombo E."/>
        </authorList>
    </citation>
    <scope>NUCLEOTIDE SEQUENCE</scope>
</reference>
<name>A0AA35QCN3_9HYPO</name>
<dbReference type="AlphaFoldDB" id="A0AA35QCN3"/>
<sequence length="83" mass="9244">MSKSKNEARSSQTAKAHTKRQCISEREIDSAIVLSEVTIQIKLLPHFFTISDLDDTLFDRDTGWDVLEAEGSAFVEDSDAANL</sequence>
<evidence type="ECO:0000256" key="1">
    <source>
        <dbReference type="SAM" id="MobiDB-lite"/>
    </source>
</evidence>
<evidence type="ECO:0000313" key="3">
    <source>
        <dbReference type="Proteomes" id="UP001160390"/>
    </source>
</evidence>
<keyword evidence="3" id="KW-1185">Reference proteome</keyword>
<protein>
    <submittedName>
        <fullName evidence="2">Uncharacterized protein</fullName>
    </submittedName>
</protein>